<dbReference type="Gene3D" id="2.60.40.10">
    <property type="entry name" value="Immunoglobulins"/>
    <property type="match status" value="3"/>
</dbReference>
<keyword evidence="11" id="KW-1015">Disulfide bond</keyword>
<feature type="chain" id="PRO_5003192812" description="Ig-like domain-containing protein" evidence="14">
    <location>
        <begin position="20"/>
        <end position="1216"/>
    </location>
</feature>
<evidence type="ECO:0000256" key="13">
    <source>
        <dbReference type="PIRSR" id="PIRSR619791-2"/>
    </source>
</evidence>
<dbReference type="PROSITE" id="PS50292">
    <property type="entry name" value="PEROXIDASE_3"/>
    <property type="match status" value="1"/>
</dbReference>
<dbReference type="InParanoid" id="E4XDA5"/>
<dbReference type="Proteomes" id="UP000001307">
    <property type="component" value="Unassembled WGS sequence"/>
</dbReference>
<evidence type="ECO:0000256" key="9">
    <source>
        <dbReference type="ARBA" id="ARBA00023002"/>
    </source>
</evidence>
<dbReference type="SMART" id="SM00082">
    <property type="entry name" value="LRRCT"/>
    <property type="match status" value="1"/>
</dbReference>
<reference evidence="16" key="1">
    <citation type="journal article" date="2010" name="Science">
        <title>Plasticity of animal genome architecture unmasked by rapid evolution of a pelagic tunicate.</title>
        <authorList>
            <person name="Denoeud F."/>
            <person name="Henriet S."/>
            <person name="Mungpakdee S."/>
            <person name="Aury J.M."/>
            <person name="Da Silva C."/>
            <person name="Brinkmann H."/>
            <person name="Mikhaleva J."/>
            <person name="Olsen L.C."/>
            <person name="Jubin C."/>
            <person name="Canestro C."/>
            <person name="Bouquet J.M."/>
            <person name="Danks G."/>
            <person name="Poulain J."/>
            <person name="Campsteijn C."/>
            <person name="Adamski M."/>
            <person name="Cross I."/>
            <person name="Yadetie F."/>
            <person name="Muffato M."/>
            <person name="Louis A."/>
            <person name="Butcher S."/>
            <person name="Tsagkogeorga G."/>
            <person name="Konrad A."/>
            <person name="Singh S."/>
            <person name="Jensen M.F."/>
            <person name="Cong E.H."/>
            <person name="Eikeseth-Otteraa H."/>
            <person name="Noel B."/>
            <person name="Anthouard V."/>
            <person name="Porcel B.M."/>
            <person name="Kachouri-Lafond R."/>
            <person name="Nishino A."/>
            <person name="Ugolini M."/>
            <person name="Chourrout P."/>
            <person name="Nishida H."/>
            <person name="Aasland R."/>
            <person name="Huzurbazar S."/>
            <person name="Westhof E."/>
            <person name="Delsuc F."/>
            <person name="Lehrach H."/>
            <person name="Reinhardt R."/>
            <person name="Weissenbach J."/>
            <person name="Roy S.W."/>
            <person name="Artiguenave F."/>
            <person name="Postlethwait J.H."/>
            <person name="Manak J.R."/>
            <person name="Thompson E.M."/>
            <person name="Jaillon O."/>
            <person name="Du Pasquier L."/>
            <person name="Boudinot P."/>
            <person name="Liberles D.A."/>
            <person name="Volff J.N."/>
            <person name="Philippe H."/>
            <person name="Lenhard B."/>
            <person name="Roest Crollius H."/>
            <person name="Wincker P."/>
            <person name="Chourrout D."/>
        </authorList>
    </citation>
    <scope>NUCLEOTIDE SEQUENCE [LARGE SCALE GENOMIC DNA]</scope>
</reference>
<keyword evidence="7" id="KW-0677">Repeat</keyword>
<dbReference type="AlphaFoldDB" id="E4XDA5"/>
<keyword evidence="2" id="KW-0964">Secreted</keyword>
<dbReference type="SMART" id="SM00409">
    <property type="entry name" value="IG"/>
    <property type="match status" value="3"/>
</dbReference>
<dbReference type="InterPro" id="IPR010255">
    <property type="entry name" value="Haem_peroxidase_sf"/>
</dbReference>
<dbReference type="InterPro" id="IPR034824">
    <property type="entry name" value="Peroxidasin_peroxidase"/>
</dbReference>
<dbReference type="GO" id="GO:0005576">
    <property type="term" value="C:extracellular region"/>
    <property type="evidence" value="ECO:0007669"/>
    <property type="project" value="UniProtKB-SubCell"/>
</dbReference>
<feature type="domain" description="Ig-like" evidence="15">
    <location>
        <begin position="210"/>
        <end position="291"/>
    </location>
</feature>
<keyword evidence="3" id="KW-0433">Leucine-rich repeat</keyword>
<evidence type="ECO:0000256" key="11">
    <source>
        <dbReference type="ARBA" id="ARBA00023157"/>
    </source>
</evidence>
<dbReference type="InterPro" id="IPR003598">
    <property type="entry name" value="Ig_sub2"/>
</dbReference>
<dbReference type="PROSITE" id="PS51450">
    <property type="entry name" value="LRR"/>
    <property type="match status" value="1"/>
</dbReference>
<evidence type="ECO:0000256" key="1">
    <source>
        <dbReference type="ARBA" id="ARBA00004613"/>
    </source>
</evidence>
<dbReference type="OrthoDB" id="823504at2759"/>
<evidence type="ECO:0000256" key="6">
    <source>
        <dbReference type="ARBA" id="ARBA00022729"/>
    </source>
</evidence>
<keyword evidence="6 14" id="KW-0732">Signal</keyword>
<dbReference type="InterPro" id="IPR001611">
    <property type="entry name" value="Leu-rich_rpt"/>
</dbReference>
<dbReference type="Pfam" id="PF13855">
    <property type="entry name" value="LRR_8"/>
    <property type="match status" value="1"/>
</dbReference>
<dbReference type="GO" id="GO:0004601">
    <property type="term" value="F:peroxidase activity"/>
    <property type="evidence" value="ECO:0007669"/>
    <property type="project" value="InterPro"/>
</dbReference>
<name>E4XDA5_OIKDI</name>
<feature type="signal peptide" evidence="14">
    <location>
        <begin position="1"/>
        <end position="19"/>
    </location>
</feature>
<dbReference type="PRINTS" id="PR00457">
    <property type="entry name" value="ANPEROXIDASE"/>
</dbReference>
<dbReference type="CDD" id="cd09826">
    <property type="entry name" value="peroxidasin_like"/>
    <property type="match status" value="1"/>
</dbReference>
<accession>E4XDA5</accession>
<dbReference type="GO" id="GO:0020037">
    <property type="term" value="F:heme binding"/>
    <property type="evidence" value="ECO:0007669"/>
    <property type="project" value="InterPro"/>
</dbReference>
<dbReference type="GO" id="GO:0046872">
    <property type="term" value="F:metal ion binding"/>
    <property type="evidence" value="ECO:0007669"/>
    <property type="project" value="UniProtKB-KW"/>
</dbReference>
<dbReference type="PANTHER" id="PTHR11475">
    <property type="entry name" value="OXIDASE/PEROXIDASE"/>
    <property type="match status" value="1"/>
</dbReference>
<evidence type="ECO:0000313" key="17">
    <source>
        <dbReference type="Proteomes" id="UP000001307"/>
    </source>
</evidence>
<keyword evidence="17" id="KW-1185">Reference proteome</keyword>
<proteinExistence type="predicted"/>
<dbReference type="CDD" id="cd00096">
    <property type="entry name" value="Ig"/>
    <property type="match status" value="1"/>
</dbReference>
<dbReference type="InterPro" id="IPR000483">
    <property type="entry name" value="Cys-rich_flank_reg_C"/>
</dbReference>
<evidence type="ECO:0000256" key="3">
    <source>
        <dbReference type="ARBA" id="ARBA00022614"/>
    </source>
</evidence>
<evidence type="ECO:0000313" key="16">
    <source>
        <dbReference type="EMBL" id="CBY24140.1"/>
    </source>
</evidence>
<evidence type="ECO:0000256" key="4">
    <source>
        <dbReference type="ARBA" id="ARBA00022617"/>
    </source>
</evidence>
<keyword evidence="12" id="KW-0325">Glycoprotein</keyword>
<dbReference type="Pfam" id="PF03098">
    <property type="entry name" value="An_peroxidase"/>
    <property type="match status" value="1"/>
</dbReference>
<evidence type="ECO:0000256" key="10">
    <source>
        <dbReference type="ARBA" id="ARBA00023004"/>
    </source>
</evidence>
<dbReference type="InterPro" id="IPR003591">
    <property type="entry name" value="Leu-rich_rpt_typical-subtyp"/>
</dbReference>
<dbReference type="InterPro" id="IPR036179">
    <property type="entry name" value="Ig-like_dom_sf"/>
</dbReference>
<dbReference type="SUPFAM" id="SSF48113">
    <property type="entry name" value="Heme-dependent peroxidases"/>
    <property type="match status" value="1"/>
</dbReference>
<dbReference type="InterPro" id="IPR037120">
    <property type="entry name" value="Haem_peroxidase_sf_animal"/>
</dbReference>
<dbReference type="Pfam" id="PF07679">
    <property type="entry name" value="I-set"/>
    <property type="match status" value="3"/>
</dbReference>
<evidence type="ECO:0000256" key="12">
    <source>
        <dbReference type="ARBA" id="ARBA00023180"/>
    </source>
</evidence>
<dbReference type="GO" id="GO:0006979">
    <property type="term" value="P:response to oxidative stress"/>
    <property type="evidence" value="ECO:0007669"/>
    <property type="project" value="InterPro"/>
</dbReference>
<dbReference type="InterPro" id="IPR032675">
    <property type="entry name" value="LRR_dom_sf"/>
</dbReference>
<dbReference type="SUPFAM" id="SSF48726">
    <property type="entry name" value="Immunoglobulin"/>
    <property type="match status" value="3"/>
</dbReference>
<feature type="domain" description="Ig-like" evidence="15">
    <location>
        <begin position="402"/>
        <end position="488"/>
    </location>
</feature>
<sequence>MIGHLLAVSLLLPALTANGCPEKCKCVQSTVICRGRRTIPNNFPEKSRILDLRKNYFPTISSRAFTKQSSLAHWTILPGKLERFFLELFKFVLSLHHRVQNIFLNQNELETLPNDLFTHMENLEKLNIEHNKITTLVPEMFRELTHLDELEIKGNPFVCTCDLKPFTNFISGRFSLKEMPSATCEHPAQLKSMNIIEGVSLADCEETIVPNVDLLGESFRTKPSDITVSFGSPVFFPCSADGSVSWTKNGVVIKASDRVNIISTGLEIPKVVFSDSGEYTCSVRSSEGKLTASGSLKVHSWPVLLSQNNQKVEKYLGGTIIATCKFVSNPRATVTWLKDGKRVTRSKRVKITGTVDGFAVESTLKVYRAGQNEAGIYTCNARNPDGYASAQITVIMKKPVKPVILSSTVDISFKSGSSSKIPCDVFADPLPSMWISKDQKKIISGGRYSVLEKKLVIYDAREDDSGLYICNGRNYAGRESKPVEVLFTKNTSSNRIADRIHDFGLIGGRDVEQIVLTASLNVRRAVNQTIARLKKDSATPEVPVRTLFALAKFPTRPGLKKAVAAEIFEETVRLALQNLEPNKFDPDAEVKKVANHLTEQDINDLRELAGCDEHQLVPNCEENMCFHKKFRSIDGTCNNLDNPLWGSATTPLKRLLIPIYENDFNEPVGWNDINYGSKPLPSSREVSLVLLKGHSWEPDPDFSGMLMQWGQFLDHDITLTAMSPSSTHFGRNTLCRDECTNAAPCFPIRKSTLQTDRLHHDEIQHGCLEFIRSASVCGSGVSSLLVDSFSRREQINSITSFIDASNVYGSDLEKANYLRMDNDPLGRLKMRTEEYPKGMLPFSGPASAASVEMDCRGIIACFMAGDARANEQIGLTAMHTVFLREHNRIAWRLHEINPHWTGEEKYLETRKIIGAIIQKVTYNEWLQKILGEDGMKKLGNYTGYNPTENPSVTNVFATAAFRFGHSLIKPVVKRLDENFQPHSVYGDLPLYKAFFNPYQLFKRGGIDPIIRGLVFTGSKDKRIELNGPMNPHLIERLFESSDRVALDLGALNIQRGRDHALPFYSDWRKHCGLAPISDWSDLENDFENEVIEKMKSLYASVKFIELFPALVLEKTIHGTRTGPTLQCLLVDQFRKLRSGDRFWYQRPGEFSPAQLREIEKTTLGQIFCENGDDISKMSTNVFLMSAPQVPCEHLFEHDSLDLEKWTDTCEHKITVQ</sequence>
<evidence type="ECO:0000256" key="14">
    <source>
        <dbReference type="SAM" id="SignalP"/>
    </source>
</evidence>
<evidence type="ECO:0000256" key="7">
    <source>
        <dbReference type="ARBA" id="ARBA00022737"/>
    </source>
</evidence>
<keyword evidence="10 13" id="KW-0408">Iron</keyword>
<dbReference type="SUPFAM" id="SSF52058">
    <property type="entry name" value="L domain-like"/>
    <property type="match status" value="1"/>
</dbReference>
<keyword evidence="5 13" id="KW-0479">Metal-binding</keyword>
<feature type="domain" description="Ig-like" evidence="15">
    <location>
        <begin position="302"/>
        <end position="395"/>
    </location>
</feature>
<dbReference type="EMBL" id="FN653038">
    <property type="protein sequence ID" value="CBY24140.1"/>
    <property type="molecule type" value="Genomic_DNA"/>
</dbReference>
<dbReference type="InterPro" id="IPR007110">
    <property type="entry name" value="Ig-like_dom"/>
</dbReference>
<dbReference type="Gene3D" id="1.10.640.10">
    <property type="entry name" value="Haem peroxidase domain superfamily, animal type"/>
    <property type="match status" value="1"/>
</dbReference>
<keyword evidence="9" id="KW-0560">Oxidoreductase</keyword>
<dbReference type="PANTHER" id="PTHR11475:SF58">
    <property type="entry name" value="PEROXIDASIN"/>
    <property type="match status" value="1"/>
</dbReference>
<dbReference type="InterPro" id="IPR013783">
    <property type="entry name" value="Ig-like_fold"/>
</dbReference>
<gene>
    <name evidence="16" type="ORF">GSOID_T00008144001</name>
</gene>
<dbReference type="FunFam" id="1.10.640.10:FF:000003">
    <property type="entry name" value="chorion peroxidase"/>
    <property type="match status" value="1"/>
</dbReference>
<keyword evidence="4 13" id="KW-0349">Heme</keyword>
<dbReference type="PROSITE" id="PS50835">
    <property type="entry name" value="IG_LIKE"/>
    <property type="match status" value="3"/>
</dbReference>
<comment type="subcellular location">
    <subcellularLocation>
        <location evidence="1">Secreted</location>
    </subcellularLocation>
</comment>
<evidence type="ECO:0000256" key="5">
    <source>
        <dbReference type="ARBA" id="ARBA00022723"/>
    </source>
</evidence>
<dbReference type="SMART" id="SM00408">
    <property type="entry name" value="IGc2"/>
    <property type="match status" value="3"/>
</dbReference>
<dbReference type="InterPro" id="IPR019791">
    <property type="entry name" value="Haem_peroxidase_animal"/>
</dbReference>
<dbReference type="Gene3D" id="3.80.10.10">
    <property type="entry name" value="Ribonuclease Inhibitor"/>
    <property type="match status" value="2"/>
</dbReference>
<feature type="binding site" description="axial binding residue" evidence="13">
    <location>
        <position position="965"/>
    </location>
    <ligand>
        <name>heme b</name>
        <dbReference type="ChEBI" id="CHEBI:60344"/>
    </ligand>
    <ligandPart>
        <name>Fe</name>
        <dbReference type="ChEBI" id="CHEBI:18248"/>
    </ligandPart>
</feature>
<evidence type="ECO:0000256" key="8">
    <source>
        <dbReference type="ARBA" id="ARBA00022837"/>
    </source>
</evidence>
<protein>
    <recommendedName>
        <fullName evidence="15">Ig-like domain-containing protein</fullName>
    </recommendedName>
</protein>
<dbReference type="InterPro" id="IPR003599">
    <property type="entry name" value="Ig_sub"/>
</dbReference>
<keyword evidence="8" id="KW-0106">Calcium</keyword>
<organism evidence="16">
    <name type="scientific">Oikopleura dioica</name>
    <name type="common">Tunicate</name>
    <dbReference type="NCBI Taxonomy" id="34765"/>
    <lineage>
        <taxon>Eukaryota</taxon>
        <taxon>Metazoa</taxon>
        <taxon>Chordata</taxon>
        <taxon>Tunicata</taxon>
        <taxon>Appendicularia</taxon>
        <taxon>Copelata</taxon>
        <taxon>Oikopleuridae</taxon>
        <taxon>Oikopleura</taxon>
    </lineage>
</organism>
<evidence type="ECO:0000256" key="2">
    <source>
        <dbReference type="ARBA" id="ARBA00022525"/>
    </source>
</evidence>
<dbReference type="InterPro" id="IPR013098">
    <property type="entry name" value="Ig_I-set"/>
</dbReference>
<evidence type="ECO:0000259" key="15">
    <source>
        <dbReference type="PROSITE" id="PS50835"/>
    </source>
</evidence>
<dbReference type="SMART" id="SM00369">
    <property type="entry name" value="LRR_TYP"/>
    <property type="match status" value="2"/>
</dbReference>